<organism evidence="4 5">
    <name type="scientific">Alcanivorax jadensis T9</name>
    <dbReference type="NCBI Taxonomy" id="1177181"/>
    <lineage>
        <taxon>Bacteria</taxon>
        <taxon>Pseudomonadati</taxon>
        <taxon>Pseudomonadota</taxon>
        <taxon>Gammaproteobacteria</taxon>
        <taxon>Oceanospirillales</taxon>
        <taxon>Alcanivoracaceae</taxon>
        <taxon>Alcanivorax</taxon>
    </lineage>
</organism>
<feature type="signal peptide" evidence="2">
    <location>
        <begin position="1"/>
        <end position="23"/>
    </location>
</feature>
<gene>
    <name evidence="4" type="ORF">T9A_00433</name>
</gene>
<feature type="domain" description="Outer membrane protein beta-barrel" evidence="3">
    <location>
        <begin position="10"/>
        <end position="212"/>
    </location>
</feature>
<name>A0ABR4WHM0_9GAMM</name>
<dbReference type="EMBL" id="ARXU01000001">
    <property type="protein sequence ID" value="KGD63113.1"/>
    <property type="molecule type" value="Genomic_DNA"/>
</dbReference>
<dbReference type="Pfam" id="PF13505">
    <property type="entry name" value="OMP_b-brl"/>
    <property type="match status" value="1"/>
</dbReference>
<evidence type="ECO:0000256" key="1">
    <source>
        <dbReference type="ARBA" id="ARBA00022729"/>
    </source>
</evidence>
<accession>A0ABR4WHM0</accession>
<dbReference type="InterPro" id="IPR027385">
    <property type="entry name" value="Beta-barrel_OMP"/>
</dbReference>
<dbReference type="RefSeq" id="WP_052042435.1">
    <property type="nucleotide sequence ID" value="NZ_ARXU01000001.1"/>
</dbReference>
<evidence type="ECO:0000259" key="3">
    <source>
        <dbReference type="Pfam" id="PF13505"/>
    </source>
</evidence>
<sequence>MNTFRLLALTAALPLVLPASAMADNYLRFAYSLADYDEQDMDFTVASPSEETLAIDGYDPGGTDYLSVAGGTWLSPNLRAEVALDFSLASKEDDGVTVSSGGASEAGTFEAKTTSHLLMINGYYHFMNDRGTGAFDPYVGAGIGLADNELEDMTVFVSGASATIEDGGSTEFAFKFGGGVAYWLSDAASVDFSIFYVDAGTVESGDTANGVGGTVALSRELEMDLESINYSLGVSIAI</sequence>
<proteinExistence type="predicted"/>
<dbReference type="InterPro" id="IPR011250">
    <property type="entry name" value="OMP/PagP_B-barrel"/>
</dbReference>
<evidence type="ECO:0000313" key="4">
    <source>
        <dbReference type="EMBL" id="KGD63113.1"/>
    </source>
</evidence>
<protein>
    <recommendedName>
        <fullName evidence="3">Outer membrane protein beta-barrel domain-containing protein</fullName>
    </recommendedName>
</protein>
<comment type="caution">
    <text evidence="4">The sequence shown here is derived from an EMBL/GenBank/DDBJ whole genome shotgun (WGS) entry which is preliminary data.</text>
</comment>
<keyword evidence="5" id="KW-1185">Reference proteome</keyword>
<dbReference type="Gene3D" id="2.40.160.20">
    <property type="match status" value="1"/>
</dbReference>
<evidence type="ECO:0000313" key="5">
    <source>
        <dbReference type="Proteomes" id="UP000029443"/>
    </source>
</evidence>
<reference evidence="4 5" key="1">
    <citation type="submission" date="2012-09" db="EMBL/GenBank/DDBJ databases">
        <title>Genome Sequence of alkane-degrading Bacterium Alcanivorax jadensis T9.</title>
        <authorList>
            <person name="Lai Q."/>
            <person name="Shao Z."/>
        </authorList>
    </citation>
    <scope>NUCLEOTIDE SEQUENCE [LARGE SCALE GENOMIC DNA]</scope>
    <source>
        <strain evidence="4 5">T9</strain>
    </source>
</reference>
<keyword evidence="1 2" id="KW-0732">Signal</keyword>
<dbReference type="SUPFAM" id="SSF56925">
    <property type="entry name" value="OMPA-like"/>
    <property type="match status" value="1"/>
</dbReference>
<evidence type="ECO:0000256" key="2">
    <source>
        <dbReference type="SAM" id="SignalP"/>
    </source>
</evidence>
<feature type="chain" id="PRO_5046067877" description="Outer membrane protein beta-barrel domain-containing protein" evidence="2">
    <location>
        <begin position="24"/>
        <end position="238"/>
    </location>
</feature>
<dbReference type="Proteomes" id="UP000029443">
    <property type="component" value="Unassembled WGS sequence"/>
</dbReference>